<feature type="transmembrane region" description="Helical" evidence="1">
    <location>
        <begin position="165"/>
        <end position="187"/>
    </location>
</feature>
<feature type="domain" description="Urease accessory protein UreH-like transmembrane" evidence="2">
    <location>
        <begin position="10"/>
        <end position="212"/>
    </location>
</feature>
<comment type="caution">
    <text evidence="3">The sequence shown here is derived from an EMBL/GenBank/DDBJ whole genome shotgun (WGS) entry which is preliminary data.</text>
</comment>
<keyword evidence="4" id="KW-1185">Reference proteome</keyword>
<keyword evidence="1" id="KW-0812">Transmembrane</keyword>
<feature type="transmembrane region" description="Helical" evidence="1">
    <location>
        <begin position="199"/>
        <end position="220"/>
    </location>
</feature>
<protein>
    <recommendedName>
        <fullName evidence="2">Urease accessory protein UreH-like transmembrane domain-containing protein</fullName>
    </recommendedName>
</protein>
<evidence type="ECO:0000256" key="1">
    <source>
        <dbReference type="SAM" id="Phobius"/>
    </source>
</evidence>
<dbReference type="RefSeq" id="WP_230055922.1">
    <property type="nucleotide sequence ID" value="NZ_CAJHOE010000001.1"/>
</dbReference>
<proteinExistence type="predicted"/>
<evidence type="ECO:0000259" key="2">
    <source>
        <dbReference type="Pfam" id="PF13386"/>
    </source>
</evidence>
<evidence type="ECO:0000313" key="4">
    <source>
        <dbReference type="Proteomes" id="UP000789359"/>
    </source>
</evidence>
<name>A0ABM8Q0H0_9BACT</name>
<feature type="transmembrane region" description="Helical" evidence="1">
    <location>
        <begin position="57"/>
        <end position="76"/>
    </location>
</feature>
<gene>
    <name evidence="3" type="ORF">LMG8286_00110</name>
</gene>
<dbReference type="Proteomes" id="UP000789359">
    <property type="component" value="Unassembled WGS sequence"/>
</dbReference>
<accession>A0ABM8Q0H0</accession>
<dbReference type="Pfam" id="PF13386">
    <property type="entry name" value="DsbD_2"/>
    <property type="match status" value="1"/>
</dbReference>
<sequence>MSLDINVASIISVAVLSSFSHCIGMCGGFFALCAVAFKQKSISQAFFLTLIYHLCRIASYVVLGALFGAFGSIFLISNTSRAVLFFVVGILLVIVGFALLSLGKLLNFIENDKISKFITKKTLALRNLPEILKFCLFGMLNGLLPCGVVYYFLAMSIASANALQGAFIMVLFGFSTLPAMLSINAVFKFITQKFKQIMFKIAILIIILNGIYLAFLGFMANG</sequence>
<organism evidence="3 4">
    <name type="scientific">Campylobacter suis</name>
    <dbReference type="NCBI Taxonomy" id="2790657"/>
    <lineage>
        <taxon>Bacteria</taxon>
        <taxon>Pseudomonadati</taxon>
        <taxon>Campylobacterota</taxon>
        <taxon>Epsilonproteobacteria</taxon>
        <taxon>Campylobacterales</taxon>
        <taxon>Campylobacteraceae</taxon>
        <taxon>Campylobacter</taxon>
    </lineage>
</organism>
<feature type="transmembrane region" description="Helical" evidence="1">
    <location>
        <begin position="82"/>
        <end position="109"/>
    </location>
</feature>
<feature type="transmembrane region" description="Helical" evidence="1">
    <location>
        <begin position="130"/>
        <end position="153"/>
    </location>
</feature>
<dbReference type="EMBL" id="CAJHOE010000001">
    <property type="protein sequence ID" value="CAD7286279.1"/>
    <property type="molecule type" value="Genomic_DNA"/>
</dbReference>
<dbReference type="PANTHER" id="PTHR42208">
    <property type="entry name" value="HEAVY METAL TRANSPORTER-RELATED"/>
    <property type="match status" value="1"/>
</dbReference>
<reference evidence="3 4" key="1">
    <citation type="submission" date="2020-11" db="EMBL/GenBank/DDBJ databases">
        <authorList>
            <person name="Peeters C."/>
        </authorList>
    </citation>
    <scope>NUCLEOTIDE SEQUENCE [LARGE SCALE GENOMIC DNA]</scope>
    <source>
        <strain evidence="3 4">LMG 8286</strain>
    </source>
</reference>
<dbReference type="PANTHER" id="PTHR42208:SF1">
    <property type="entry name" value="HEAVY METAL TRANSPORTER"/>
    <property type="match status" value="1"/>
</dbReference>
<evidence type="ECO:0000313" key="3">
    <source>
        <dbReference type="EMBL" id="CAD7286279.1"/>
    </source>
</evidence>
<keyword evidence="1" id="KW-1133">Transmembrane helix</keyword>
<dbReference type="InterPro" id="IPR039447">
    <property type="entry name" value="UreH-like_TM_dom"/>
</dbReference>
<feature type="transmembrane region" description="Helical" evidence="1">
    <location>
        <begin position="6"/>
        <end position="37"/>
    </location>
</feature>
<keyword evidence="1" id="KW-0472">Membrane</keyword>